<evidence type="ECO:0000313" key="2">
    <source>
        <dbReference type="EMBL" id="AEE31334.1"/>
    </source>
</evidence>
<dbReference type="KEGG" id="ath:AT1G31270"/>
<gene>
    <name evidence="1 2" type="ordered locus">At1g31270</name>
    <name evidence="2" type="ORF">T19E23.20</name>
</gene>
<sequence length="90" mass="10340">MPAQLDTRGYAGPQDKEYPFCLSAKAMAEEPLRLNQSRLQDKLGGYCRGACRGEEPRRIQKETRLKSLALFKLSIVEREKLRNTEALNRE</sequence>
<evidence type="ECO:0000313" key="3">
    <source>
        <dbReference type="Proteomes" id="UP000006548"/>
    </source>
</evidence>
<keyword evidence="3" id="KW-1185">Reference proteome</keyword>
<dbReference type="ExpressionAtlas" id="F4I9B6">
    <property type="expression patterns" value="baseline and differential"/>
</dbReference>
<proteinExistence type="predicted"/>
<dbReference type="GeneID" id="840015"/>
<dbReference type="PaxDb" id="3702-AT1G31270.1"/>
<organism evidence="2 3">
    <name type="scientific">Arabidopsis thaliana</name>
    <name type="common">Mouse-ear cress</name>
    <dbReference type="NCBI Taxonomy" id="3702"/>
    <lineage>
        <taxon>Eukaryota</taxon>
        <taxon>Viridiplantae</taxon>
        <taxon>Streptophyta</taxon>
        <taxon>Embryophyta</taxon>
        <taxon>Tracheophyta</taxon>
        <taxon>Spermatophyta</taxon>
        <taxon>Magnoliopsida</taxon>
        <taxon>eudicotyledons</taxon>
        <taxon>Gunneridae</taxon>
        <taxon>Pentapetalae</taxon>
        <taxon>rosids</taxon>
        <taxon>malvids</taxon>
        <taxon>Brassicales</taxon>
        <taxon>Brassicaceae</taxon>
        <taxon>Camelineae</taxon>
        <taxon>Arabidopsis</taxon>
    </lineage>
</organism>
<evidence type="ECO:0000313" key="1">
    <source>
        <dbReference type="Araport" id="AT1G31270"/>
    </source>
</evidence>
<name>F4I9B6_ARATH</name>
<dbReference type="InParanoid" id="F4I9B6"/>
<protein>
    <submittedName>
        <fullName evidence="2">Uncharacterized protein</fullName>
    </submittedName>
</protein>
<dbReference type="Araport" id="AT1G31270"/>
<reference evidence="3" key="2">
    <citation type="journal article" date="2017" name="Plant J.">
        <title>Araport11: a complete reannotation of the Arabidopsis thaliana reference genome.</title>
        <authorList>
            <person name="Cheng C.Y."/>
            <person name="Krishnakumar V."/>
            <person name="Chan A.P."/>
            <person name="Thibaud-Nissen F."/>
            <person name="Schobel S."/>
            <person name="Town C.D."/>
        </authorList>
    </citation>
    <scope>GENOME REANNOTATION</scope>
    <source>
        <strain evidence="3">cv. Columbia</strain>
    </source>
</reference>
<dbReference type="EMBL" id="CP002684">
    <property type="protein sequence ID" value="AEE31334.1"/>
    <property type="molecule type" value="Genomic_DNA"/>
</dbReference>
<dbReference type="AlphaFoldDB" id="F4I9B6"/>
<dbReference type="Proteomes" id="UP000006548">
    <property type="component" value="Chromosome 1"/>
</dbReference>
<reference evidence="2 3" key="1">
    <citation type="journal article" date="2000" name="Nature">
        <title>Sequence and analysis of chromosome 1 of the plant Arabidopsis thaliana.</title>
        <authorList>
            <person name="Theologis A."/>
            <person name="Ecker J.R."/>
            <person name="Palm C.J."/>
            <person name="Federspiel N.A."/>
            <person name="Kaul S."/>
            <person name="White O."/>
            <person name="Alonso J."/>
            <person name="Altafi H."/>
            <person name="Araujo R."/>
            <person name="Bowman C.L."/>
            <person name="Brooks S.Y."/>
            <person name="Buehler E."/>
            <person name="Chan A."/>
            <person name="Chao Q."/>
            <person name="Chen H."/>
            <person name="Cheuk R.F."/>
            <person name="Chin C.W."/>
            <person name="Chung M.K."/>
            <person name="Conn L."/>
            <person name="Conway A.B."/>
            <person name="Conway A.R."/>
            <person name="Creasy T.H."/>
            <person name="Dewar K."/>
            <person name="Dunn P."/>
            <person name="Etgu P."/>
            <person name="Feldblyum T.V."/>
            <person name="Feng J."/>
            <person name="Fong B."/>
            <person name="Fujii C.Y."/>
            <person name="Gill J.E."/>
            <person name="Goldsmith A.D."/>
            <person name="Haas B."/>
            <person name="Hansen N.F."/>
            <person name="Hughes B."/>
            <person name="Huizar L."/>
            <person name="Hunter J.L."/>
            <person name="Jenkins J."/>
            <person name="Johnson-Hopson C."/>
            <person name="Khan S."/>
            <person name="Khaykin E."/>
            <person name="Kim C.J."/>
            <person name="Koo H.L."/>
            <person name="Kremenetskaia I."/>
            <person name="Kurtz D.B."/>
            <person name="Kwan A."/>
            <person name="Lam B."/>
            <person name="Langin-Hooper S."/>
            <person name="Lee A."/>
            <person name="Lee J.M."/>
            <person name="Lenz C.A."/>
            <person name="Li J.H."/>
            <person name="Li Y."/>
            <person name="Lin X."/>
            <person name="Liu S.X."/>
            <person name="Liu Z.A."/>
            <person name="Luros J.S."/>
            <person name="Maiti R."/>
            <person name="Marziali A."/>
            <person name="Militscher J."/>
            <person name="Miranda M."/>
            <person name="Nguyen M."/>
            <person name="Nierman W.C."/>
            <person name="Osborne B.I."/>
            <person name="Pai G."/>
            <person name="Peterson J."/>
            <person name="Pham P.K."/>
            <person name="Rizzo M."/>
            <person name="Rooney T."/>
            <person name="Rowley D."/>
            <person name="Sakano H."/>
            <person name="Salzberg S.L."/>
            <person name="Schwartz J.R."/>
            <person name="Shinn P."/>
            <person name="Southwick A.M."/>
            <person name="Sun H."/>
            <person name="Tallon L.J."/>
            <person name="Tambunga G."/>
            <person name="Toriumi M.J."/>
            <person name="Town C.D."/>
            <person name="Utterback T."/>
            <person name="Van Aken S."/>
            <person name="Vaysberg M."/>
            <person name="Vysotskaia V.S."/>
            <person name="Walker M."/>
            <person name="Wu D."/>
            <person name="Yu G."/>
            <person name="Fraser C.M."/>
            <person name="Venter J.C."/>
            <person name="Davis R.W."/>
        </authorList>
    </citation>
    <scope>NUCLEOTIDE SEQUENCE [LARGE SCALE GENOMIC DNA]</scope>
    <source>
        <strain evidence="3">cv. Columbia</strain>
    </source>
</reference>
<accession>F4I9B6</accession>
<dbReference type="HOGENOM" id="CLU_2443854_0_0_1"/>
<dbReference type="TAIR" id="AT1G31270"/>